<evidence type="ECO:0000256" key="4">
    <source>
        <dbReference type="ARBA" id="ARBA00023172"/>
    </source>
</evidence>
<evidence type="ECO:0000256" key="2">
    <source>
        <dbReference type="ARBA" id="ARBA00022908"/>
    </source>
</evidence>
<dbReference type="Pfam" id="PF00589">
    <property type="entry name" value="Phage_integrase"/>
    <property type="match status" value="1"/>
</dbReference>
<dbReference type="EMBL" id="JBEPSJ010000001">
    <property type="protein sequence ID" value="MET4580798.1"/>
    <property type="molecule type" value="Genomic_DNA"/>
</dbReference>
<gene>
    <name evidence="6" type="ORF">ABIE21_000288</name>
</gene>
<feature type="domain" description="Tyr recombinase" evidence="5">
    <location>
        <begin position="102"/>
        <end position="250"/>
    </location>
</feature>
<sequence length="250" mass="27489">MLLGEWLDDWMATRADWQPTSRERARGIVEIHIKPKLGQYPLGALDHQTIQKWAGGLSASQGASSVRKIVNVLSGSLQMAVKDGRLPANPAHGLNLPKVGKPAKRYLNHEQVRDLSDAVDTLGKGMYRGERNGYGLLVKILAYCGLRWGEASGLRVKDIDFKRGRLEVQHTIVEVDGVQLDSQPKDYEARSIPVPASLLAELKVHVNGKEAGSPTFAAARGGWLRGRVFRHGLFNEAAEMIGQDASTRPR</sequence>
<dbReference type="Gene3D" id="1.10.150.130">
    <property type="match status" value="1"/>
</dbReference>
<reference evidence="6 7" key="1">
    <citation type="submission" date="2024-06" db="EMBL/GenBank/DDBJ databases">
        <title>Sorghum-associated microbial communities from plants grown in Nebraska, USA.</title>
        <authorList>
            <person name="Schachtman D."/>
        </authorList>
    </citation>
    <scope>NUCLEOTIDE SEQUENCE [LARGE SCALE GENOMIC DNA]</scope>
    <source>
        <strain evidence="6 7">2857</strain>
    </source>
</reference>
<keyword evidence="2" id="KW-0229">DNA integration</keyword>
<comment type="caution">
    <text evidence="6">The sequence shown here is derived from an EMBL/GenBank/DDBJ whole genome shotgun (WGS) entry which is preliminary data.</text>
</comment>
<dbReference type="RefSeq" id="WP_354023008.1">
    <property type="nucleotide sequence ID" value="NZ_JBEPSJ010000001.1"/>
</dbReference>
<dbReference type="InterPro" id="IPR002104">
    <property type="entry name" value="Integrase_catalytic"/>
</dbReference>
<evidence type="ECO:0000259" key="5">
    <source>
        <dbReference type="PROSITE" id="PS51898"/>
    </source>
</evidence>
<dbReference type="InterPro" id="IPR004107">
    <property type="entry name" value="Integrase_SAM-like_N"/>
</dbReference>
<dbReference type="PROSITE" id="PS51898">
    <property type="entry name" value="TYR_RECOMBINASE"/>
    <property type="match status" value="1"/>
</dbReference>
<keyword evidence="7" id="KW-1185">Reference proteome</keyword>
<dbReference type="InterPro" id="IPR050808">
    <property type="entry name" value="Phage_Integrase"/>
</dbReference>
<accession>A0ABV2QJV3</accession>
<keyword evidence="4" id="KW-0233">DNA recombination</keyword>
<name>A0ABV2QJV3_9MICO</name>
<keyword evidence="3" id="KW-0238">DNA-binding</keyword>
<dbReference type="Proteomes" id="UP001549257">
    <property type="component" value="Unassembled WGS sequence"/>
</dbReference>
<evidence type="ECO:0000256" key="1">
    <source>
        <dbReference type="ARBA" id="ARBA00008857"/>
    </source>
</evidence>
<dbReference type="Gene3D" id="1.10.443.10">
    <property type="entry name" value="Intergrase catalytic core"/>
    <property type="match status" value="1"/>
</dbReference>
<dbReference type="InterPro" id="IPR011010">
    <property type="entry name" value="DNA_brk_join_enz"/>
</dbReference>
<dbReference type="InterPro" id="IPR013762">
    <property type="entry name" value="Integrase-like_cat_sf"/>
</dbReference>
<dbReference type="Pfam" id="PF14659">
    <property type="entry name" value="Phage_int_SAM_3"/>
    <property type="match status" value="1"/>
</dbReference>
<dbReference type="InterPro" id="IPR010998">
    <property type="entry name" value="Integrase_recombinase_N"/>
</dbReference>
<dbReference type="SUPFAM" id="SSF56349">
    <property type="entry name" value="DNA breaking-rejoining enzymes"/>
    <property type="match status" value="1"/>
</dbReference>
<protein>
    <submittedName>
        <fullName evidence="6">Integrase</fullName>
    </submittedName>
</protein>
<proteinExistence type="inferred from homology"/>
<organism evidence="6 7">
    <name type="scientific">Conyzicola nivalis</name>
    <dbReference type="NCBI Taxonomy" id="1477021"/>
    <lineage>
        <taxon>Bacteria</taxon>
        <taxon>Bacillati</taxon>
        <taxon>Actinomycetota</taxon>
        <taxon>Actinomycetes</taxon>
        <taxon>Micrococcales</taxon>
        <taxon>Microbacteriaceae</taxon>
        <taxon>Conyzicola</taxon>
    </lineage>
</organism>
<dbReference type="PANTHER" id="PTHR30629">
    <property type="entry name" value="PROPHAGE INTEGRASE"/>
    <property type="match status" value="1"/>
</dbReference>
<evidence type="ECO:0000256" key="3">
    <source>
        <dbReference type="ARBA" id="ARBA00023125"/>
    </source>
</evidence>
<evidence type="ECO:0000313" key="6">
    <source>
        <dbReference type="EMBL" id="MET4580798.1"/>
    </source>
</evidence>
<comment type="similarity">
    <text evidence="1">Belongs to the 'phage' integrase family.</text>
</comment>
<dbReference type="PANTHER" id="PTHR30629:SF2">
    <property type="entry name" value="PROPHAGE INTEGRASE INTS-RELATED"/>
    <property type="match status" value="1"/>
</dbReference>
<evidence type="ECO:0000313" key="7">
    <source>
        <dbReference type="Proteomes" id="UP001549257"/>
    </source>
</evidence>